<feature type="compositionally biased region" description="Low complexity" evidence="1">
    <location>
        <begin position="550"/>
        <end position="561"/>
    </location>
</feature>
<dbReference type="GeneID" id="110723317"/>
<keyword evidence="4" id="KW-1185">Reference proteome</keyword>
<dbReference type="InterPro" id="IPR008984">
    <property type="entry name" value="SMAD_FHA_dom_sf"/>
</dbReference>
<dbReference type="OrthoDB" id="10262769at2759"/>
<feature type="compositionally biased region" description="Basic and acidic residues" evidence="1">
    <location>
        <begin position="506"/>
        <end position="515"/>
    </location>
</feature>
<dbReference type="EnsemblPlants" id="AUR62034560-RA">
    <property type="protein sequence ID" value="AUR62034560-RA:cds"/>
    <property type="gene ID" value="AUR62034560"/>
</dbReference>
<dbReference type="PANTHER" id="PTHR13233">
    <property type="entry name" value="MICROSPHERULE PROTEIN 1"/>
    <property type="match status" value="1"/>
</dbReference>
<dbReference type="Gramene" id="AUR62034560-RA">
    <property type="protein sequence ID" value="AUR62034560-RA:cds"/>
    <property type="gene ID" value="AUR62034560"/>
</dbReference>
<dbReference type="OMA" id="FIFHINQ"/>
<dbReference type="GO" id="GO:0044545">
    <property type="term" value="C:NSL complex"/>
    <property type="evidence" value="ECO:0007669"/>
    <property type="project" value="TreeGrafter"/>
</dbReference>
<dbReference type="GO" id="GO:0071339">
    <property type="term" value="C:MLL1 complex"/>
    <property type="evidence" value="ECO:0007669"/>
    <property type="project" value="InterPro"/>
</dbReference>
<dbReference type="InterPro" id="IPR025999">
    <property type="entry name" value="MCRS_N"/>
</dbReference>
<gene>
    <name evidence="3" type="primary">LOC110723317</name>
</gene>
<sequence length="835" mass="91947">MGALALPTPWIPEDDLMLKNAIEAGASLESLAKGAVQFSRRFTIKELQDRWLALLYDPIISLRAAEQMVELERSASNLASKSNRADNSKGAKNAHGKRRAESVRRCYYAMRKRICNEPHNQGDLAFLVGTSDSCFMNGAEAPVPDDMLGDPMAGHFGLGEYEHVDFDELRNEFPQVTRGGAPSCGVSEFPIQQHNTFEDHMEHNTLLLHNVSSKELPGHSMFEGDGIQVNPDCNRKDIMHSDFEGNTTFNQSIPESEAQYHLQYTSPPPAMPDWKPIDGMSVPEMPDDISLRGKNIHIGDPFVNDDAGGTAEYGVMHTDPDMTNQIPGDDLENPGGCTEGMFADFEFTSEEEMHIFDGGNLDVLNLLLLDSPNDVNEDDRLPNVFETKEPSATDVYIDIPSNTGSFEKNDVDSHMGDSNFQNSSDTQMPTSTAYVNSEFPEYCNGVICCVLNTEDPEIPCNDHIVFPSKPRSASASRRTQSEANNLSLHGKDNTGTQSSGKSLSTMKREQKRFGESRQASQTRGPDVGLNRAVNEPGVKFETSRPETFNGPRSSSSGPGAPCQSSQGVKKEPLELPLARHPGCSIAEKSSHLSDVGHIHTAVGGTSQDGQTSMALKNQESLTLGSADGMAAEPGVDPLLSDPEVQFSESDTDIPYFSDVEAMILDMDLGPEDQDFFCSKEVAKYQHEDVKRAIIRLEQNAHSYMQRAISSHGAIAILYGRHSKHYIKKPEVLLGRATEDVTVDIDLGREGRANKISRRQAIIKMDKDGAFNIKNTGKCSIYINSKEVFPGQSLGLHSNCLIEIRGMPFIFETSQTRVKQYLDNAARKLEDKKVNI</sequence>
<dbReference type="GO" id="GO:0002151">
    <property type="term" value="F:G-quadruplex RNA binding"/>
    <property type="evidence" value="ECO:0007669"/>
    <property type="project" value="InterPro"/>
</dbReference>
<dbReference type="PANTHER" id="PTHR13233:SF0">
    <property type="entry name" value="MICROSPHERULE PROTEIN 1"/>
    <property type="match status" value="1"/>
</dbReference>
<feature type="domain" description="FHA" evidence="2">
    <location>
        <begin position="731"/>
        <end position="787"/>
    </location>
</feature>
<protein>
    <recommendedName>
        <fullName evidence="2">FHA domain-containing protein</fullName>
    </recommendedName>
</protein>
<dbReference type="Pfam" id="PF00498">
    <property type="entry name" value="FHA"/>
    <property type="match status" value="1"/>
</dbReference>
<dbReference type="Gene3D" id="2.60.200.20">
    <property type="match status" value="1"/>
</dbReference>
<dbReference type="GO" id="GO:0031011">
    <property type="term" value="C:Ino80 complex"/>
    <property type="evidence" value="ECO:0007669"/>
    <property type="project" value="InterPro"/>
</dbReference>
<dbReference type="PROSITE" id="PS50006">
    <property type="entry name" value="FHA_DOMAIN"/>
    <property type="match status" value="1"/>
</dbReference>
<proteinExistence type="predicted"/>
<reference evidence="3" key="2">
    <citation type="submission" date="2021-03" db="UniProtKB">
        <authorList>
            <consortium name="EnsemblPlants"/>
        </authorList>
    </citation>
    <scope>IDENTIFICATION</scope>
</reference>
<dbReference type="InterPro" id="IPR000253">
    <property type="entry name" value="FHA_dom"/>
</dbReference>
<dbReference type="SMART" id="SM00240">
    <property type="entry name" value="FHA"/>
    <property type="match status" value="1"/>
</dbReference>
<dbReference type="CDD" id="cd22687">
    <property type="entry name" value="FHA_MCRS1"/>
    <property type="match status" value="1"/>
</dbReference>
<dbReference type="SMR" id="A0A803MSK9"/>
<dbReference type="Proteomes" id="UP000596660">
    <property type="component" value="Unplaced"/>
</dbReference>
<name>A0A803MSK9_CHEQI</name>
<accession>A0A803MSK9</accession>
<evidence type="ECO:0000313" key="4">
    <source>
        <dbReference type="Proteomes" id="UP000596660"/>
    </source>
</evidence>
<dbReference type="SUPFAM" id="SSF49879">
    <property type="entry name" value="SMAD/FHA domain"/>
    <property type="match status" value="1"/>
</dbReference>
<organism evidence="3 4">
    <name type="scientific">Chenopodium quinoa</name>
    <name type="common">Quinoa</name>
    <dbReference type="NCBI Taxonomy" id="63459"/>
    <lineage>
        <taxon>Eukaryota</taxon>
        <taxon>Viridiplantae</taxon>
        <taxon>Streptophyta</taxon>
        <taxon>Embryophyta</taxon>
        <taxon>Tracheophyta</taxon>
        <taxon>Spermatophyta</taxon>
        <taxon>Magnoliopsida</taxon>
        <taxon>eudicotyledons</taxon>
        <taxon>Gunneridae</taxon>
        <taxon>Pentapetalae</taxon>
        <taxon>Caryophyllales</taxon>
        <taxon>Chenopodiaceae</taxon>
        <taxon>Chenopodioideae</taxon>
        <taxon>Atripliceae</taxon>
        <taxon>Chenopodium</taxon>
    </lineage>
</organism>
<feature type="compositionally biased region" description="Polar residues" evidence="1">
    <location>
        <begin position="481"/>
        <end position="505"/>
    </location>
</feature>
<dbReference type="Pfam" id="PF13325">
    <property type="entry name" value="MCRS_N"/>
    <property type="match status" value="1"/>
</dbReference>
<dbReference type="AlphaFoldDB" id="A0A803MSK9"/>
<reference evidence="3" key="1">
    <citation type="journal article" date="2017" name="Nature">
        <title>The genome of Chenopodium quinoa.</title>
        <authorList>
            <person name="Jarvis D.E."/>
            <person name="Ho Y.S."/>
            <person name="Lightfoot D.J."/>
            <person name="Schmoeckel S.M."/>
            <person name="Li B."/>
            <person name="Borm T.J.A."/>
            <person name="Ohyanagi H."/>
            <person name="Mineta K."/>
            <person name="Michell C.T."/>
            <person name="Saber N."/>
            <person name="Kharbatia N.M."/>
            <person name="Rupper R.R."/>
            <person name="Sharp A.R."/>
            <person name="Dally N."/>
            <person name="Boughton B.A."/>
            <person name="Woo Y.H."/>
            <person name="Gao G."/>
            <person name="Schijlen E.G.W.M."/>
            <person name="Guo X."/>
            <person name="Momin A.A."/>
            <person name="Negrao S."/>
            <person name="Al-Babili S."/>
            <person name="Gehring C."/>
            <person name="Roessner U."/>
            <person name="Jung C."/>
            <person name="Murphy K."/>
            <person name="Arold S.T."/>
            <person name="Gojobori T."/>
            <person name="van der Linden C.G."/>
            <person name="van Loo E.N."/>
            <person name="Jellen E.N."/>
            <person name="Maughan P.J."/>
            <person name="Tester M."/>
        </authorList>
    </citation>
    <scope>NUCLEOTIDE SEQUENCE [LARGE SCALE GENOMIC DNA]</scope>
    <source>
        <strain evidence="3">cv. PI 614886</strain>
    </source>
</reference>
<dbReference type="InterPro" id="IPR037912">
    <property type="entry name" value="MCRS1"/>
</dbReference>
<evidence type="ECO:0000256" key="1">
    <source>
        <dbReference type="SAM" id="MobiDB-lite"/>
    </source>
</evidence>
<dbReference type="KEGG" id="cqi:110723317"/>
<feature type="region of interest" description="Disordered" evidence="1">
    <location>
        <begin position="469"/>
        <end position="569"/>
    </location>
</feature>
<evidence type="ECO:0000259" key="2">
    <source>
        <dbReference type="PROSITE" id="PS50006"/>
    </source>
</evidence>
<dbReference type="FunFam" id="2.60.200.20:FF:000052">
    <property type="entry name" value="Microspherule protein 1"/>
    <property type="match status" value="1"/>
</dbReference>
<dbReference type="GO" id="GO:0045944">
    <property type="term" value="P:positive regulation of transcription by RNA polymerase II"/>
    <property type="evidence" value="ECO:0007669"/>
    <property type="project" value="TreeGrafter"/>
</dbReference>
<dbReference type="RefSeq" id="XP_021758359.1">
    <property type="nucleotide sequence ID" value="XM_021902667.1"/>
</dbReference>
<evidence type="ECO:0000313" key="3">
    <source>
        <dbReference type="EnsemblPlants" id="AUR62034560-RA:cds"/>
    </source>
</evidence>
<feature type="region of interest" description="Disordered" evidence="1">
    <location>
        <begin position="79"/>
        <end position="98"/>
    </location>
</feature>